<feature type="chain" id="PRO_5038870034" evidence="1">
    <location>
        <begin position="22"/>
        <end position="71"/>
    </location>
</feature>
<protein>
    <submittedName>
        <fullName evidence="2">Uncharacterized protein</fullName>
    </submittedName>
</protein>
<organism evidence="2">
    <name type="scientific">Bemisia tabaci</name>
    <name type="common">Sweetpotato whitefly</name>
    <name type="synonym">Aleurodes tabaci</name>
    <dbReference type="NCBI Taxonomy" id="7038"/>
    <lineage>
        <taxon>Eukaryota</taxon>
        <taxon>Metazoa</taxon>
        <taxon>Ecdysozoa</taxon>
        <taxon>Arthropoda</taxon>
        <taxon>Hexapoda</taxon>
        <taxon>Insecta</taxon>
        <taxon>Pterygota</taxon>
        <taxon>Neoptera</taxon>
        <taxon>Paraneoptera</taxon>
        <taxon>Hemiptera</taxon>
        <taxon>Sternorrhyncha</taxon>
        <taxon>Aleyrodoidea</taxon>
        <taxon>Aleyrodidae</taxon>
        <taxon>Aleyrodinae</taxon>
        <taxon>Bemisia</taxon>
    </lineage>
</organism>
<dbReference type="EMBL" id="OL652570">
    <property type="protein sequence ID" value="UZC78641.1"/>
    <property type="molecule type" value="mRNA"/>
</dbReference>
<dbReference type="RefSeq" id="XP_072160337.1">
    <property type="nucleotide sequence ID" value="XM_072304236.1"/>
</dbReference>
<dbReference type="AlphaFoldDB" id="A0A9E7VCP5"/>
<name>A0A9E7VCP5_BEMTA</name>
<evidence type="ECO:0000313" key="2">
    <source>
        <dbReference type="EMBL" id="UZC78641.1"/>
    </source>
</evidence>
<keyword evidence="1" id="KW-0732">Signal</keyword>
<feature type="signal peptide" evidence="1">
    <location>
        <begin position="1"/>
        <end position="21"/>
    </location>
</feature>
<sequence>MLKLSLVMLLVLTTALRSADAQHAPRLARKSILGETHRQVRGDPTCDPLCPSVIGQTKTGDRCWGYCVNRG</sequence>
<evidence type="ECO:0000256" key="1">
    <source>
        <dbReference type="SAM" id="SignalP"/>
    </source>
</evidence>
<reference evidence="2" key="1">
    <citation type="submission" date="2021-11" db="EMBL/GenBank/DDBJ databases">
        <authorList>
            <person name="Peng Z."/>
        </authorList>
    </citation>
    <scope>NUCLEOTIDE SEQUENCE</scope>
    <source>
        <strain evidence="2">BtE8</strain>
    </source>
</reference>
<dbReference type="GeneID" id="140225407"/>
<accession>A0A9E7VCP5</accession>
<proteinExistence type="evidence at transcript level"/>